<sequence length="361" mass="41105">MIACALSGGVDSAVSLHLLLKRLPRRLIKAVFMKNWNEGGDQVCPFSEDLKSAQEVAEHLDVELHTVDFSKQYWLQVFEPMLVDYSDGITPNPDVLCNQYIKFDRMLQYCQTKLGVEKIATGHYARLRQHNEKMHLLRGVDRAKDQTFFLAAVRREALKFVEFPVGELPKRRVKEIAIEMGMPSLARRKESTGICFIGKRKFRDFIGEYVEPQPGNFIDVDSGTVVGHHKGKHYWTVGQRAHLESKDKRYYIARMTAGADVMVCKGNSHPSLLCDSLWTRKPHWINERFRGCKGAFTFKTQHTDPVARCRVVETSSNGLKIQLCHFKRAITPGQHVVLYDGEECVGSAKIEKLGPSLKEVL</sequence>
<dbReference type="InterPro" id="IPR004506">
    <property type="entry name" value="MnmA-like"/>
</dbReference>
<dbReference type="Gene3D" id="2.40.30.10">
    <property type="entry name" value="Translation factors"/>
    <property type="match status" value="1"/>
</dbReference>
<comment type="similarity">
    <text evidence="2">Belongs to the MnmA/TRMU family.</text>
</comment>
<dbReference type="STRING" id="418985.A0A1V9X2F7"/>
<evidence type="ECO:0000256" key="8">
    <source>
        <dbReference type="ARBA" id="ARBA00022840"/>
    </source>
</evidence>
<evidence type="ECO:0000256" key="9">
    <source>
        <dbReference type="ARBA" id="ARBA00022884"/>
    </source>
</evidence>
<protein>
    <recommendedName>
        <fullName evidence="3">tRNA-5-taurinomethyluridine 2-sulfurtransferase</fullName>
        <ecNumber evidence="3">2.8.1.14</ecNumber>
    </recommendedName>
</protein>
<dbReference type="CDD" id="cd01998">
    <property type="entry name" value="MnmA_TRMU-like"/>
    <property type="match status" value="1"/>
</dbReference>
<keyword evidence="10" id="KW-1015">Disulfide bond</keyword>
<dbReference type="Proteomes" id="UP000192247">
    <property type="component" value="Unassembled WGS sequence"/>
</dbReference>
<keyword evidence="7" id="KW-0547">Nucleotide-binding</keyword>
<dbReference type="PANTHER" id="PTHR11933">
    <property type="entry name" value="TRNA 5-METHYLAMINOMETHYL-2-THIOURIDYLATE -METHYLTRANSFERASE"/>
    <property type="match status" value="1"/>
</dbReference>
<evidence type="ECO:0000256" key="11">
    <source>
        <dbReference type="ARBA" id="ARBA00049564"/>
    </source>
</evidence>
<dbReference type="GO" id="GO:0005524">
    <property type="term" value="F:ATP binding"/>
    <property type="evidence" value="ECO:0007669"/>
    <property type="project" value="UniProtKB-KW"/>
</dbReference>
<dbReference type="Gene3D" id="3.40.50.620">
    <property type="entry name" value="HUPs"/>
    <property type="match status" value="1"/>
</dbReference>
<dbReference type="InterPro" id="IPR023382">
    <property type="entry name" value="MnmA-like_central_sf"/>
</dbReference>
<comment type="catalytic activity">
    <reaction evidence="11">
        <text>5-taurinomethyluridine(34) in tRNA + S-sulfanyl-L-cysteinyl-[protein] + AH2 + ATP = 5-taurinomethyl-2-thiouridine(34) in tRNA + L-cysteinyl-[protein] + A + AMP + diphosphate + H(+)</text>
        <dbReference type="Rhea" id="RHEA:47040"/>
        <dbReference type="Rhea" id="RHEA-COMP:10131"/>
        <dbReference type="Rhea" id="RHEA-COMP:11726"/>
        <dbReference type="Rhea" id="RHEA-COMP:11732"/>
        <dbReference type="Rhea" id="RHEA-COMP:11733"/>
        <dbReference type="ChEBI" id="CHEBI:13193"/>
        <dbReference type="ChEBI" id="CHEBI:15378"/>
        <dbReference type="ChEBI" id="CHEBI:17499"/>
        <dbReference type="ChEBI" id="CHEBI:29950"/>
        <dbReference type="ChEBI" id="CHEBI:30616"/>
        <dbReference type="ChEBI" id="CHEBI:33019"/>
        <dbReference type="ChEBI" id="CHEBI:61963"/>
        <dbReference type="ChEBI" id="CHEBI:87171"/>
        <dbReference type="ChEBI" id="CHEBI:87172"/>
        <dbReference type="ChEBI" id="CHEBI:456215"/>
        <dbReference type="EC" id="2.8.1.14"/>
    </reaction>
</comment>
<dbReference type="GO" id="GO:0061708">
    <property type="term" value="F:tRNA-5-taurinomethyluridine 2-sulfurtransferase"/>
    <property type="evidence" value="ECO:0007669"/>
    <property type="project" value="UniProtKB-EC"/>
</dbReference>
<evidence type="ECO:0000313" key="14">
    <source>
        <dbReference type="EMBL" id="OQR67667.1"/>
    </source>
</evidence>
<name>A0A1V9X2F7_9ACAR</name>
<dbReference type="GO" id="GO:0000049">
    <property type="term" value="F:tRNA binding"/>
    <property type="evidence" value="ECO:0007669"/>
    <property type="project" value="UniProtKB-KW"/>
</dbReference>
<dbReference type="GO" id="GO:0002143">
    <property type="term" value="P:tRNA wobble position uridine thiolation"/>
    <property type="evidence" value="ECO:0007669"/>
    <property type="project" value="TreeGrafter"/>
</dbReference>
<dbReference type="SUPFAM" id="SSF52402">
    <property type="entry name" value="Adenine nucleotide alpha hydrolases-like"/>
    <property type="match status" value="1"/>
</dbReference>
<comment type="caution">
    <text evidence="14">The sequence shown here is derived from an EMBL/GenBank/DDBJ whole genome shotgun (WGS) entry which is preliminary data.</text>
</comment>
<dbReference type="Pfam" id="PF03054">
    <property type="entry name" value="tRNA_Me_trans"/>
    <property type="match status" value="1"/>
</dbReference>
<evidence type="ECO:0000259" key="13">
    <source>
        <dbReference type="Pfam" id="PF20259"/>
    </source>
</evidence>
<evidence type="ECO:0000256" key="4">
    <source>
        <dbReference type="ARBA" id="ARBA00022555"/>
    </source>
</evidence>
<dbReference type="PANTHER" id="PTHR11933:SF5">
    <property type="entry name" value="MITOCHONDRIAL TRNA-SPECIFIC 2-THIOURIDYLASE 1"/>
    <property type="match status" value="1"/>
</dbReference>
<dbReference type="InterPro" id="IPR014729">
    <property type="entry name" value="Rossmann-like_a/b/a_fold"/>
</dbReference>
<keyword evidence="15" id="KW-1185">Reference proteome</keyword>
<keyword evidence="4" id="KW-0820">tRNA-binding</keyword>
<evidence type="ECO:0000256" key="5">
    <source>
        <dbReference type="ARBA" id="ARBA00022679"/>
    </source>
</evidence>
<keyword evidence="5" id="KW-0808">Transferase</keyword>
<evidence type="ECO:0000256" key="2">
    <source>
        <dbReference type="ARBA" id="ARBA00006191"/>
    </source>
</evidence>
<accession>A0A1V9X2F7</accession>
<evidence type="ECO:0000256" key="6">
    <source>
        <dbReference type="ARBA" id="ARBA00022694"/>
    </source>
</evidence>
<dbReference type="FunCoup" id="A0A1V9X2F7">
    <property type="interactions" value="1289"/>
</dbReference>
<dbReference type="InParanoid" id="A0A1V9X2F7"/>
<evidence type="ECO:0000313" key="15">
    <source>
        <dbReference type="Proteomes" id="UP000192247"/>
    </source>
</evidence>
<dbReference type="Gene3D" id="2.30.30.280">
    <property type="entry name" value="Adenine nucleotide alpha hydrolases-like domains"/>
    <property type="match status" value="1"/>
</dbReference>
<evidence type="ECO:0000259" key="12">
    <source>
        <dbReference type="Pfam" id="PF20258"/>
    </source>
</evidence>
<feature type="domain" description="tRNA-specific 2-thiouridylase MnmA-like C-terminal" evidence="12">
    <location>
        <begin position="276"/>
        <end position="350"/>
    </location>
</feature>
<dbReference type="AlphaFoldDB" id="A0A1V9X2F7"/>
<keyword evidence="6" id="KW-0819">tRNA processing</keyword>
<organism evidence="14 15">
    <name type="scientific">Tropilaelaps mercedesae</name>
    <dbReference type="NCBI Taxonomy" id="418985"/>
    <lineage>
        <taxon>Eukaryota</taxon>
        <taxon>Metazoa</taxon>
        <taxon>Ecdysozoa</taxon>
        <taxon>Arthropoda</taxon>
        <taxon>Chelicerata</taxon>
        <taxon>Arachnida</taxon>
        <taxon>Acari</taxon>
        <taxon>Parasitiformes</taxon>
        <taxon>Mesostigmata</taxon>
        <taxon>Gamasina</taxon>
        <taxon>Dermanyssoidea</taxon>
        <taxon>Laelapidae</taxon>
        <taxon>Tropilaelaps</taxon>
    </lineage>
</organism>
<dbReference type="InterPro" id="IPR046885">
    <property type="entry name" value="MnmA-like_C"/>
</dbReference>
<evidence type="ECO:0000256" key="3">
    <source>
        <dbReference type="ARBA" id="ARBA00011953"/>
    </source>
</evidence>
<keyword evidence="9" id="KW-0694">RNA-binding</keyword>
<dbReference type="EMBL" id="MNPL01027863">
    <property type="protein sequence ID" value="OQR67667.1"/>
    <property type="molecule type" value="Genomic_DNA"/>
</dbReference>
<dbReference type="Pfam" id="PF20259">
    <property type="entry name" value="tRNA_Me_trans_M"/>
    <property type="match status" value="1"/>
</dbReference>
<dbReference type="NCBIfam" id="NF001138">
    <property type="entry name" value="PRK00143.1"/>
    <property type="match status" value="1"/>
</dbReference>
<dbReference type="NCBIfam" id="TIGR00420">
    <property type="entry name" value="trmU"/>
    <property type="match status" value="1"/>
</dbReference>
<gene>
    <name evidence="14" type="ORF">BIW11_02160</name>
</gene>
<reference evidence="14 15" key="1">
    <citation type="journal article" date="2017" name="Gigascience">
        <title>Draft genome of the honey bee ectoparasitic mite, Tropilaelaps mercedesae, is shaped by the parasitic life history.</title>
        <authorList>
            <person name="Dong X."/>
            <person name="Armstrong S.D."/>
            <person name="Xia D."/>
            <person name="Makepeace B.L."/>
            <person name="Darby A.C."/>
            <person name="Kadowaki T."/>
        </authorList>
    </citation>
    <scope>NUCLEOTIDE SEQUENCE [LARGE SCALE GENOMIC DNA]</scope>
    <source>
        <strain evidence="14">Wuxi-XJTLU</strain>
    </source>
</reference>
<evidence type="ECO:0000256" key="10">
    <source>
        <dbReference type="ARBA" id="ARBA00023157"/>
    </source>
</evidence>
<feature type="domain" description="tRNA-specific 2-thiouridylase MnmA-like central" evidence="13">
    <location>
        <begin position="203"/>
        <end position="257"/>
    </location>
</feature>
<evidence type="ECO:0000256" key="7">
    <source>
        <dbReference type="ARBA" id="ARBA00022741"/>
    </source>
</evidence>
<dbReference type="Pfam" id="PF20258">
    <property type="entry name" value="tRNA_Me_trans_C"/>
    <property type="match status" value="1"/>
</dbReference>
<comment type="function">
    <text evidence="1">Catalyzes the 2-thiolation of uridine at the wobble position (U34) of mitochondrial tRNA(Lys), tRNA(Glu) and tRNA(Gln). Required for the formation of 5-taurinomethyl-2-thiouridine (tm5s2U) of mitochondrial tRNA(Lys), tRNA(Glu), and tRNA(Gln) at the wobble position. ATP is required to activate the C2 atom of the wobble base.</text>
</comment>
<dbReference type="InterPro" id="IPR046884">
    <property type="entry name" value="MnmA-like_central"/>
</dbReference>
<dbReference type="EC" id="2.8.1.14" evidence="3"/>
<evidence type="ECO:0000256" key="1">
    <source>
        <dbReference type="ARBA" id="ARBA00003986"/>
    </source>
</evidence>
<keyword evidence="8" id="KW-0067">ATP-binding</keyword>
<dbReference type="OrthoDB" id="3685at2759"/>
<proteinExistence type="inferred from homology"/>